<reference evidence="6" key="1">
    <citation type="submission" date="2022-06" db="EMBL/GenBank/DDBJ databases">
        <title>Genome public.</title>
        <authorList>
            <person name="Sun Q."/>
        </authorList>
    </citation>
    <scope>NUCLEOTIDE SEQUENCE</scope>
    <source>
        <strain evidence="6">CWNU-1</strain>
    </source>
</reference>
<dbReference type="PANTHER" id="PTHR43004">
    <property type="entry name" value="TRK SYSTEM POTASSIUM UPTAKE PROTEIN"/>
    <property type="match status" value="1"/>
</dbReference>
<dbReference type="Gene3D" id="3.40.30.120">
    <property type="match status" value="1"/>
</dbReference>
<dbReference type="InterPro" id="IPR050641">
    <property type="entry name" value="RIFMO-like"/>
</dbReference>
<dbReference type="Pfam" id="PF01494">
    <property type="entry name" value="FAD_binding_3"/>
    <property type="match status" value="1"/>
</dbReference>
<dbReference type="InterPro" id="IPR002938">
    <property type="entry name" value="FAD-bd"/>
</dbReference>
<dbReference type="SUPFAM" id="SSF51905">
    <property type="entry name" value="FAD/NAD(P)-binding domain"/>
    <property type="match status" value="1"/>
</dbReference>
<dbReference type="RefSeq" id="WP_250917575.1">
    <property type="nucleotide sequence ID" value="NZ_JAMQAW010000002.1"/>
</dbReference>
<keyword evidence="7" id="KW-1185">Reference proteome</keyword>
<evidence type="ECO:0000256" key="2">
    <source>
        <dbReference type="ARBA" id="ARBA00022630"/>
    </source>
</evidence>
<feature type="domain" description="FAD-binding" evidence="5">
    <location>
        <begin position="29"/>
        <end position="362"/>
    </location>
</feature>
<dbReference type="Proteomes" id="UP001431429">
    <property type="component" value="Unassembled WGS sequence"/>
</dbReference>
<dbReference type="Pfam" id="PF21274">
    <property type="entry name" value="Rng_hyd_C"/>
    <property type="match status" value="1"/>
</dbReference>
<keyword evidence="6" id="KW-0503">Monooxygenase</keyword>
<keyword evidence="3" id="KW-0274">FAD</keyword>
<evidence type="ECO:0000313" key="7">
    <source>
        <dbReference type="Proteomes" id="UP001431429"/>
    </source>
</evidence>
<dbReference type="Gene3D" id="3.30.70.2450">
    <property type="match status" value="1"/>
</dbReference>
<feature type="region of interest" description="Disordered" evidence="4">
    <location>
        <begin position="1"/>
        <end position="23"/>
    </location>
</feature>
<sequence>MTGNTGGDDRHQHHGDPEEWNRDADPAFDYDVLIVGGGPVGMLLAAELRIARVRTVVLERLTERSPHSKAFGLHARSLESLDRRGLAKRFRDGARSWNNGHFAGLDEWVDFSALDSSHAYALLSEQVRTERLLEERAVEVTAEIRRGHDVTAVRQDADAVEADVTGPDGGYTLRARYIVGCDGGRSLVRQQAGISFPGTGGRVTARLGDVILADRENAPMGMERTERGLLFCVPLDDTYHRVSTFDFEQGKEQGDQLTMDELSASLREVWGDDLGAHSPRWLSWFTDSACQADRYREGRVLLAGDAAHTHFPVGGQGVNLGLQDVFNLGWKLAATVHGYAADGLLDTYDRERQAPARKVLANTRAQIALMNPDPYVTELRALFTDLMRKDQVNLHLAEMLSGVTVRYDLPGPEHRLLGDFARDLELRTADGKSTLPEYLRRGNGLLLDLGGRPEVTRAFQEWSGKVAWDGRLRHVRAECDQEPRLAALLVRPDGYVAFAGDRDLPGPELRQGLDAAIATWFGSR</sequence>
<protein>
    <submittedName>
        <fullName evidence="6">FAD-dependent monooxygenase</fullName>
    </submittedName>
</protein>
<evidence type="ECO:0000256" key="4">
    <source>
        <dbReference type="SAM" id="MobiDB-lite"/>
    </source>
</evidence>
<comment type="caution">
    <text evidence="6">The sequence shown here is derived from an EMBL/GenBank/DDBJ whole genome shotgun (WGS) entry which is preliminary data.</text>
</comment>
<accession>A0ABT0UF47</accession>
<evidence type="ECO:0000256" key="1">
    <source>
        <dbReference type="ARBA" id="ARBA00001974"/>
    </source>
</evidence>
<feature type="compositionally biased region" description="Basic and acidic residues" evidence="4">
    <location>
        <begin position="7"/>
        <end position="23"/>
    </location>
</feature>
<keyword evidence="2" id="KW-0285">Flavoprotein</keyword>
<gene>
    <name evidence="6" type="ORF">NBG84_02655</name>
</gene>
<dbReference type="GO" id="GO:0004497">
    <property type="term" value="F:monooxygenase activity"/>
    <property type="evidence" value="ECO:0007669"/>
    <property type="project" value="UniProtKB-KW"/>
</dbReference>
<evidence type="ECO:0000256" key="3">
    <source>
        <dbReference type="ARBA" id="ARBA00022827"/>
    </source>
</evidence>
<name>A0ABT0UF47_9ACTN</name>
<dbReference type="PANTHER" id="PTHR43004:SF19">
    <property type="entry name" value="BINDING MONOOXYGENASE, PUTATIVE (JCVI)-RELATED"/>
    <property type="match status" value="1"/>
</dbReference>
<dbReference type="EMBL" id="JAMQAW010000002">
    <property type="protein sequence ID" value="MCM2387223.1"/>
    <property type="molecule type" value="Genomic_DNA"/>
</dbReference>
<keyword evidence="6" id="KW-0560">Oxidoreductase</keyword>
<dbReference type="InterPro" id="IPR036188">
    <property type="entry name" value="FAD/NAD-bd_sf"/>
</dbReference>
<evidence type="ECO:0000259" key="5">
    <source>
        <dbReference type="Pfam" id="PF01494"/>
    </source>
</evidence>
<organism evidence="6 7">
    <name type="scientific">Streptomyces albipurpureus</name>
    <dbReference type="NCBI Taxonomy" id="2897419"/>
    <lineage>
        <taxon>Bacteria</taxon>
        <taxon>Bacillati</taxon>
        <taxon>Actinomycetota</taxon>
        <taxon>Actinomycetes</taxon>
        <taxon>Kitasatosporales</taxon>
        <taxon>Streptomycetaceae</taxon>
        <taxon>Streptomyces</taxon>
    </lineage>
</organism>
<comment type="cofactor">
    <cofactor evidence="1">
        <name>FAD</name>
        <dbReference type="ChEBI" id="CHEBI:57692"/>
    </cofactor>
</comment>
<proteinExistence type="predicted"/>
<dbReference type="PRINTS" id="PR00420">
    <property type="entry name" value="RNGMNOXGNASE"/>
</dbReference>
<evidence type="ECO:0000313" key="6">
    <source>
        <dbReference type="EMBL" id="MCM2387223.1"/>
    </source>
</evidence>
<dbReference type="Gene3D" id="3.50.50.60">
    <property type="entry name" value="FAD/NAD(P)-binding domain"/>
    <property type="match status" value="1"/>
</dbReference>